<dbReference type="Pfam" id="PF00270">
    <property type="entry name" value="DEAD"/>
    <property type="match status" value="1"/>
</dbReference>
<dbReference type="InterPro" id="IPR001650">
    <property type="entry name" value="Helicase_C-like"/>
</dbReference>
<evidence type="ECO:0000256" key="2">
    <source>
        <dbReference type="ARBA" id="ARBA00022801"/>
    </source>
</evidence>
<evidence type="ECO:0000256" key="1">
    <source>
        <dbReference type="ARBA" id="ARBA00022741"/>
    </source>
</evidence>
<comment type="similarity">
    <text evidence="6">Belongs to the DEAD box helicase family.</text>
</comment>
<keyword evidence="5 7" id="KW-0694">RNA-binding</keyword>
<reference evidence="11" key="1">
    <citation type="submission" date="2021-01" db="EMBL/GenBank/DDBJ databases">
        <authorList>
            <person name="Corre E."/>
            <person name="Pelletier E."/>
            <person name="Niang G."/>
            <person name="Scheremetjew M."/>
            <person name="Finn R."/>
            <person name="Kale V."/>
            <person name="Holt S."/>
            <person name="Cochrane G."/>
            <person name="Meng A."/>
            <person name="Brown T."/>
            <person name="Cohen L."/>
        </authorList>
    </citation>
    <scope>NUCLEOTIDE SEQUENCE</scope>
    <source>
        <strain evidence="11">CCMP1381</strain>
    </source>
</reference>
<protein>
    <recommendedName>
        <fullName evidence="7">ATP-dependent RNA helicase</fullName>
        <ecNumber evidence="7">3.6.4.13</ecNumber>
    </recommendedName>
</protein>
<dbReference type="GO" id="GO:0003723">
    <property type="term" value="F:RNA binding"/>
    <property type="evidence" value="ECO:0007669"/>
    <property type="project" value="UniProtKB-UniRule"/>
</dbReference>
<dbReference type="SMART" id="SM00490">
    <property type="entry name" value="HELICc"/>
    <property type="match status" value="1"/>
</dbReference>
<keyword evidence="4 6" id="KW-0067">ATP-binding</keyword>
<evidence type="ECO:0000256" key="3">
    <source>
        <dbReference type="ARBA" id="ARBA00022806"/>
    </source>
</evidence>
<dbReference type="PROSITE" id="PS00039">
    <property type="entry name" value="DEAD_ATP_HELICASE"/>
    <property type="match status" value="1"/>
</dbReference>
<dbReference type="InterPro" id="IPR014001">
    <property type="entry name" value="Helicase_ATP-bd"/>
</dbReference>
<evidence type="ECO:0000256" key="8">
    <source>
        <dbReference type="SAM" id="MobiDB-lite"/>
    </source>
</evidence>
<comment type="catalytic activity">
    <reaction evidence="7">
        <text>ATP + H2O = ADP + phosphate + H(+)</text>
        <dbReference type="Rhea" id="RHEA:13065"/>
        <dbReference type="ChEBI" id="CHEBI:15377"/>
        <dbReference type="ChEBI" id="CHEBI:15378"/>
        <dbReference type="ChEBI" id="CHEBI:30616"/>
        <dbReference type="ChEBI" id="CHEBI:43474"/>
        <dbReference type="ChEBI" id="CHEBI:456216"/>
        <dbReference type="EC" id="3.6.4.13"/>
    </reaction>
</comment>
<dbReference type="GO" id="GO:0005524">
    <property type="term" value="F:ATP binding"/>
    <property type="evidence" value="ECO:0007669"/>
    <property type="project" value="UniProtKB-UniRule"/>
</dbReference>
<evidence type="ECO:0000256" key="6">
    <source>
        <dbReference type="RuleBase" id="RU000492"/>
    </source>
</evidence>
<dbReference type="PROSITE" id="PS51192">
    <property type="entry name" value="HELICASE_ATP_BIND_1"/>
    <property type="match status" value="1"/>
</dbReference>
<dbReference type="InterPro" id="IPR011545">
    <property type="entry name" value="DEAD/DEAH_box_helicase_dom"/>
</dbReference>
<name>A0A7S2AYE4_9STRA</name>
<dbReference type="EC" id="3.6.4.13" evidence="7"/>
<proteinExistence type="inferred from homology"/>
<keyword evidence="2 6" id="KW-0378">Hydrolase</keyword>
<feature type="compositionally biased region" description="Acidic residues" evidence="8">
    <location>
        <begin position="195"/>
        <end position="218"/>
    </location>
</feature>
<gene>
    <name evidence="11" type="ORF">DSPE1174_LOCUS4303</name>
</gene>
<keyword evidence="3 6" id="KW-0347">Helicase</keyword>
<dbReference type="EMBL" id="HBGS01008254">
    <property type="protein sequence ID" value="CAD9381271.1"/>
    <property type="molecule type" value="Transcribed_RNA"/>
</dbReference>
<dbReference type="PROSITE" id="PS51194">
    <property type="entry name" value="HELICASE_CTER"/>
    <property type="match status" value="1"/>
</dbReference>
<dbReference type="InterPro" id="IPR027417">
    <property type="entry name" value="P-loop_NTPase"/>
</dbReference>
<dbReference type="Gene3D" id="3.40.50.300">
    <property type="entry name" value="P-loop containing nucleotide triphosphate hydrolases"/>
    <property type="match status" value="2"/>
</dbReference>
<dbReference type="GO" id="GO:0003724">
    <property type="term" value="F:RNA helicase activity"/>
    <property type="evidence" value="ECO:0007669"/>
    <property type="project" value="UniProtKB-EC"/>
</dbReference>
<evidence type="ECO:0000313" key="11">
    <source>
        <dbReference type="EMBL" id="CAD9381271.1"/>
    </source>
</evidence>
<comment type="domain">
    <text evidence="7">The Q motif is unique to and characteristic of the DEAD box family of RNA helicases and controls ATP binding and hydrolysis.</text>
</comment>
<organism evidence="11">
    <name type="scientific">Octactis speculum</name>
    <dbReference type="NCBI Taxonomy" id="3111310"/>
    <lineage>
        <taxon>Eukaryota</taxon>
        <taxon>Sar</taxon>
        <taxon>Stramenopiles</taxon>
        <taxon>Ochrophyta</taxon>
        <taxon>Dictyochophyceae</taxon>
        <taxon>Dictyochales</taxon>
        <taxon>Dictyochaceae</taxon>
        <taxon>Octactis</taxon>
    </lineage>
</organism>
<dbReference type="AlphaFoldDB" id="A0A7S2AYE4"/>
<evidence type="ECO:0000256" key="5">
    <source>
        <dbReference type="ARBA" id="ARBA00022884"/>
    </source>
</evidence>
<feature type="domain" description="Helicase ATP-binding" evidence="9">
    <location>
        <begin position="1"/>
        <end position="123"/>
    </location>
</feature>
<dbReference type="Pfam" id="PF00271">
    <property type="entry name" value="Helicase_C"/>
    <property type="match status" value="1"/>
</dbReference>
<keyword evidence="1 6" id="KW-0547">Nucleotide-binding</keyword>
<evidence type="ECO:0000259" key="9">
    <source>
        <dbReference type="PROSITE" id="PS51192"/>
    </source>
</evidence>
<dbReference type="InterPro" id="IPR000629">
    <property type="entry name" value="RNA-helicase_DEAD-box_CS"/>
</dbReference>
<evidence type="ECO:0000259" key="10">
    <source>
        <dbReference type="PROSITE" id="PS51194"/>
    </source>
</evidence>
<comment type="function">
    <text evidence="7">RNA helicase.</text>
</comment>
<evidence type="ECO:0000256" key="4">
    <source>
        <dbReference type="ARBA" id="ARBA00022840"/>
    </source>
</evidence>
<dbReference type="CDD" id="cd18787">
    <property type="entry name" value="SF2_C_DEAD"/>
    <property type="match status" value="1"/>
</dbReference>
<feature type="domain" description="Helicase C-terminal" evidence="10">
    <location>
        <begin position="217"/>
        <end position="384"/>
    </location>
</feature>
<dbReference type="SUPFAM" id="SSF52540">
    <property type="entry name" value="P-loop containing nucleoside triphosphate hydrolases"/>
    <property type="match status" value="1"/>
</dbReference>
<accession>A0A7S2AYE4</accession>
<sequence length="428" mass="46622">MVDILVCTPGRLVDHLEATPQFTLQHLRVMVVDEADRLLDQSYHGWVDKVYNAAFPKNNTEPSPAWGGDGCTLDLHPATVRGGRLSHVPPMPPVPLQRMLFSATLTSNPMKLAALNLKNPKFYSIGTPSQKNGHDDDGTGGGTLIGLPETLHESSVVVAGKDTNKPLVLLSLLVRHLTVHSGTVPSNRKDALEEHGDDDVTDDEEQDDDDDVIDDDDDDTLSLSVGKELVVVFTASTDSTHRLCRFLQLCAVLSPDKQGLRLGGNHTDADAIAEFSPALSATQRQSLMERCQKGEVRVLICSDGMSRGIDLDVSLVVNYDVPRHTEAYVHRVGRTARAGRSGSAVTLLHRGQEKSFSRLRERISKPNDEGVARHRVTIKEKERASGGKALGALKKVLDLERKSELSPMASLEAAAHIFDDQNSSSMLS</sequence>
<dbReference type="PANTHER" id="PTHR24031">
    <property type="entry name" value="RNA HELICASE"/>
    <property type="match status" value="1"/>
</dbReference>
<dbReference type="GO" id="GO:0016787">
    <property type="term" value="F:hydrolase activity"/>
    <property type="evidence" value="ECO:0007669"/>
    <property type="project" value="UniProtKB-KW"/>
</dbReference>
<evidence type="ECO:0000256" key="7">
    <source>
        <dbReference type="RuleBase" id="RU365068"/>
    </source>
</evidence>
<feature type="region of interest" description="Disordered" evidence="8">
    <location>
        <begin position="183"/>
        <end position="218"/>
    </location>
</feature>